<accession>A0ABQ3IC40</accession>
<feature type="region of interest" description="Disordered" evidence="1">
    <location>
        <begin position="327"/>
        <end position="360"/>
    </location>
</feature>
<keyword evidence="3" id="KW-1185">Reference proteome</keyword>
<dbReference type="EMBL" id="BNAU01000001">
    <property type="protein sequence ID" value="GHE77759.1"/>
    <property type="molecule type" value="Genomic_DNA"/>
</dbReference>
<proteinExistence type="predicted"/>
<gene>
    <name evidence="2" type="ORF">GCM10017786_04090</name>
</gene>
<dbReference type="Proteomes" id="UP000605897">
    <property type="component" value="Unassembled WGS sequence"/>
</dbReference>
<protein>
    <recommendedName>
        <fullName evidence="4">Lipoprotein</fullName>
    </recommendedName>
</protein>
<evidence type="ECO:0000313" key="2">
    <source>
        <dbReference type="EMBL" id="GHE77759.1"/>
    </source>
</evidence>
<evidence type="ECO:0000256" key="1">
    <source>
        <dbReference type="SAM" id="MobiDB-lite"/>
    </source>
</evidence>
<evidence type="ECO:0000313" key="3">
    <source>
        <dbReference type="Proteomes" id="UP000605897"/>
    </source>
</evidence>
<organism evidence="2 3">
    <name type="scientific">Amycolatopsis deserti</name>
    <dbReference type="NCBI Taxonomy" id="185696"/>
    <lineage>
        <taxon>Bacteria</taxon>
        <taxon>Bacillati</taxon>
        <taxon>Actinomycetota</taxon>
        <taxon>Actinomycetes</taxon>
        <taxon>Pseudonocardiales</taxon>
        <taxon>Pseudonocardiaceae</taxon>
        <taxon>Amycolatopsis</taxon>
    </lineage>
</organism>
<name>A0ABQ3IC40_9PSEU</name>
<sequence>MQVRSGAGAAAAGVLVADTDRVVLWDVLLWDVVLWDVVLWDVVLSRAALLLDVLGALLPAAVVVVGAGAALDECAWLAREACAAHELPGSQAVVLSRSRGAASSTAGIVRFMCASSVPVGWSPSRTVRKASTDNGKITSMSRESVFWATSPAGASTVEHVGPVILGGDVTRGRVVAPIRLVLAASLVLAGCATPDPGPPVPEPAVTTVEFENRLAEHLSRFATEVLEPDAQVAAPVRSRAAGCPGGPDWGVVPRAEATVTAGEQTEKFLEDLQTWMGRNGFEDAFEDDDRRWAADDTRTVTGSGGDGTVVRVHLARNSPRFTITLAGPCTWPPDRPGGPPETGVLAPLPPPSAPSSLGDSSYLDPAVCRSPNLYVLNDDAPVYTGPGPHPMAVVTYTGRKNYDEEEFVHDELLLSRSLAAPHTSESFPAKSAHLVVCVHIGITGDTGRDVTCRYTSEPAGSGSGVPVTFDLYDSVYRVAVREARTGAKVAEFTLPGTRGGADTCPFQLQGRDSRLTLAVDDSELERRLRPVFDGRR</sequence>
<reference evidence="3" key="1">
    <citation type="journal article" date="2019" name="Int. J. Syst. Evol. Microbiol.">
        <title>The Global Catalogue of Microorganisms (GCM) 10K type strain sequencing project: providing services to taxonomists for standard genome sequencing and annotation.</title>
        <authorList>
            <consortium name="The Broad Institute Genomics Platform"/>
            <consortium name="The Broad Institute Genome Sequencing Center for Infectious Disease"/>
            <person name="Wu L."/>
            <person name="Ma J."/>
        </authorList>
    </citation>
    <scope>NUCLEOTIDE SEQUENCE [LARGE SCALE GENOMIC DNA]</scope>
    <source>
        <strain evidence="3">CGMCC 4.7677</strain>
    </source>
</reference>
<comment type="caution">
    <text evidence="2">The sequence shown here is derived from an EMBL/GenBank/DDBJ whole genome shotgun (WGS) entry which is preliminary data.</text>
</comment>
<evidence type="ECO:0008006" key="4">
    <source>
        <dbReference type="Google" id="ProtNLM"/>
    </source>
</evidence>
<feature type="compositionally biased region" description="Pro residues" evidence="1">
    <location>
        <begin position="330"/>
        <end position="339"/>
    </location>
</feature>